<gene>
    <name evidence="1" type="ORF">BBW65_00305</name>
</gene>
<dbReference type="STRING" id="222136.BBW65_00305"/>
<protein>
    <recommendedName>
        <fullName evidence="3">Histidine kinase</fullName>
    </recommendedName>
</protein>
<proteinExistence type="predicted"/>
<evidence type="ECO:0000313" key="1">
    <source>
        <dbReference type="EMBL" id="ANV97355.1"/>
    </source>
</evidence>
<dbReference type="KEGG" id="het:BBW65_00305"/>
<evidence type="ECO:0008006" key="3">
    <source>
        <dbReference type="Google" id="ProtNLM"/>
    </source>
</evidence>
<sequence>MIRKLKRRGNNRKAFYALFHREIHKALRLFTLQLYKSPNNNEAKMGAILCDLAFLNPDYAIALADYYFTLLEDLPMTQAQERILKIIQSGDEKDNAISDAVFALNQDKIEGLEGISFEDFQAFIQTKSNFKEAFEDLIFSTKIIFADRTDIYAFLDLLIDYGYANLALDYLENMHNTFESDNAMQKIFQKALTKTDGR</sequence>
<accession>A0A1B1U3T6</accession>
<reference evidence="2" key="1">
    <citation type="submission" date="2016-07" db="EMBL/GenBank/DDBJ databases">
        <authorList>
            <person name="Florea S."/>
            <person name="Webb J.S."/>
            <person name="Jaromczyk J."/>
            <person name="Schardl C.L."/>
        </authorList>
    </citation>
    <scope>NUCLEOTIDE SEQUENCE [LARGE SCALE GENOMIC DNA]</scope>
    <source>
        <strain evidence="2">MIT 01-6242</strain>
    </source>
</reference>
<dbReference type="RefSeq" id="WP_066338224.1">
    <property type="nucleotide sequence ID" value="NZ_CP016503.1"/>
</dbReference>
<dbReference type="OrthoDB" id="5372592at2"/>
<dbReference type="AlphaFoldDB" id="A0A1B1U3T6"/>
<dbReference type="EMBL" id="CP016503">
    <property type="protein sequence ID" value="ANV97355.1"/>
    <property type="molecule type" value="Genomic_DNA"/>
</dbReference>
<dbReference type="Proteomes" id="UP000092884">
    <property type="component" value="Chromosome"/>
</dbReference>
<organism evidence="1 2">
    <name type="scientific">Helicobacter enhydrae</name>
    <dbReference type="NCBI Taxonomy" id="222136"/>
    <lineage>
        <taxon>Bacteria</taxon>
        <taxon>Pseudomonadati</taxon>
        <taxon>Campylobacterota</taxon>
        <taxon>Epsilonproteobacteria</taxon>
        <taxon>Campylobacterales</taxon>
        <taxon>Helicobacteraceae</taxon>
        <taxon>Helicobacter</taxon>
    </lineage>
</organism>
<name>A0A1B1U3T6_9HELI</name>
<evidence type="ECO:0000313" key="2">
    <source>
        <dbReference type="Proteomes" id="UP000092884"/>
    </source>
</evidence>
<keyword evidence="2" id="KW-1185">Reference proteome</keyword>